<sequence length="127" mass="13856">MRIPASSDTRACSLRRTVNVTFLSLSVTVRLLPGRGRCARAPAGAPLRYFENVFGENSRTPFIFKRRLTITNRTNYICAKGEIRLRSYPGAALSPAGARRRGSADDLGIGAEDAGCDKLSDLFAFSK</sequence>
<evidence type="ECO:0000313" key="1">
    <source>
        <dbReference type="EMBL" id="GBP70664.1"/>
    </source>
</evidence>
<organism evidence="1 2">
    <name type="scientific">Eumeta variegata</name>
    <name type="common">Bagworm moth</name>
    <name type="synonym">Eumeta japonica</name>
    <dbReference type="NCBI Taxonomy" id="151549"/>
    <lineage>
        <taxon>Eukaryota</taxon>
        <taxon>Metazoa</taxon>
        <taxon>Ecdysozoa</taxon>
        <taxon>Arthropoda</taxon>
        <taxon>Hexapoda</taxon>
        <taxon>Insecta</taxon>
        <taxon>Pterygota</taxon>
        <taxon>Neoptera</taxon>
        <taxon>Endopterygota</taxon>
        <taxon>Lepidoptera</taxon>
        <taxon>Glossata</taxon>
        <taxon>Ditrysia</taxon>
        <taxon>Tineoidea</taxon>
        <taxon>Psychidae</taxon>
        <taxon>Oiketicinae</taxon>
        <taxon>Eumeta</taxon>
    </lineage>
</organism>
<accession>A0A4C1Y6Y6</accession>
<comment type="caution">
    <text evidence="1">The sequence shown here is derived from an EMBL/GenBank/DDBJ whole genome shotgun (WGS) entry which is preliminary data.</text>
</comment>
<keyword evidence="2" id="KW-1185">Reference proteome</keyword>
<reference evidence="1 2" key="1">
    <citation type="journal article" date="2019" name="Commun. Biol.">
        <title>The bagworm genome reveals a unique fibroin gene that provides high tensile strength.</title>
        <authorList>
            <person name="Kono N."/>
            <person name="Nakamura H."/>
            <person name="Ohtoshi R."/>
            <person name="Tomita M."/>
            <person name="Numata K."/>
            <person name="Arakawa K."/>
        </authorList>
    </citation>
    <scope>NUCLEOTIDE SEQUENCE [LARGE SCALE GENOMIC DNA]</scope>
</reference>
<evidence type="ECO:0000313" key="2">
    <source>
        <dbReference type="Proteomes" id="UP000299102"/>
    </source>
</evidence>
<name>A0A4C1Y6Y6_EUMVA</name>
<gene>
    <name evidence="1" type="ORF">EVAR_88838_1</name>
</gene>
<proteinExistence type="predicted"/>
<dbReference type="AlphaFoldDB" id="A0A4C1Y6Y6"/>
<protein>
    <submittedName>
        <fullName evidence="1">Uncharacterized protein</fullName>
    </submittedName>
</protein>
<dbReference type="EMBL" id="BGZK01001082">
    <property type="protein sequence ID" value="GBP70664.1"/>
    <property type="molecule type" value="Genomic_DNA"/>
</dbReference>
<dbReference type="Proteomes" id="UP000299102">
    <property type="component" value="Unassembled WGS sequence"/>
</dbReference>